<accession>A0ABN1QWR1</accession>
<sequence>MPLISIVTPSYMPVREQLLQAYDSVRGQELPDGWELEWVIQEDGDTGVVRDMLPEDPRVRFGTGRRGGVALTRNIALARSEGALIKNLDQDDILTPGVLSRDIGVLVSDPLVQWTTSRVLDLLPDGSTVGFDNDPPAGRIAPGVVLDHWRKHNYRLPVHPTTICIRRELVVALGGWMGIPASEDTGMLVPASVVSYGYFCSDVGLLYRKWPGQVTAGTEHYATAEWRLRMSLINERAEATKALWSAIKVS</sequence>
<dbReference type="RefSeq" id="WP_343954113.1">
    <property type="nucleotide sequence ID" value="NZ_BAAAHQ010000042.1"/>
</dbReference>
<protein>
    <submittedName>
        <fullName evidence="2">Glycosyltransferase family 2 protein</fullName>
    </submittedName>
</protein>
<evidence type="ECO:0000313" key="3">
    <source>
        <dbReference type="Proteomes" id="UP001501578"/>
    </source>
</evidence>
<proteinExistence type="predicted"/>
<keyword evidence="3" id="KW-1185">Reference proteome</keyword>
<gene>
    <name evidence="2" type="ORF">GCM10009560_65960</name>
</gene>
<evidence type="ECO:0000313" key="2">
    <source>
        <dbReference type="EMBL" id="GAA0948511.1"/>
    </source>
</evidence>
<dbReference type="EMBL" id="BAAAHQ010000042">
    <property type="protein sequence ID" value="GAA0948511.1"/>
    <property type="molecule type" value="Genomic_DNA"/>
</dbReference>
<dbReference type="Gene3D" id="3.90.550.10">
    <property type="entry name" value="Spore Coat Polysaccharide Biosynthesis Protein SpsA, Chain A"/>
    <property type="match status" value="1"/>
</dbReference>
<dbReference type="InterPro" id="IPR029044">
    <property type="entry name" value="Nucleotide-diphossugar_trans"/>
</dbReference>
<reference evidence="2 3" key="1">
    <citation type="journal article" date="2019" name="Int. J. Syst. Evol. Microbiol.">
        <title>The Global Catalogue of Microorganisms (GCM) 10K type strain sequencing project: providing services to taxonomists for standard genome sequencing and annotation.</title>
        <authorList>
            <consortium name="The Broad Institute Genomics Platform"/>
            <consortium name="The Broad Institute Genome Sequencing Center for Infectious Disease"/>
            <person name="Wu L."/>
            <person name="Ma J."/>
        </authorList>
    </citation>
    <scope>NUCLEOTIDE SEQUENCE [LARGE SCALE GENOMIC DNA]</scope>
    <source>
        <strain evidence="2 3">JCM 11136</strain>
    </source>
</reference>
<evidence type="ECO:0000259" key="1">
    <source>
        <dbReference type="Pfam" id="PF00535"/>
    </source>
</evidence>
<name>A0ABN1QWR1_9ACTN</name>
<comment type="caution">
    <text evidence="2">The sequence shown here is derived from an EMBL/GenBank/DDBJ whole genome shotgun (WGS) entry which is preliminary data.</text>
</comment>
<feature type="domain" description="Glycosyltransferase 2-like" evidence="1">
    <location>
        <begin position="5"/>
        <end position="101"/>
    </location>
</feature>
<dbReference type="InterPro" id="IPR001173">
    <property type="entry name" value="Glyco_trans_2-like"/>
</dbReference>
<dbReference type="Pfam" id="PF00535">
    <property type="entry name" value="Glycos_transf_2"/>
    <property type="match status" value="1"/>
</dbReference>
<dbReference type="SUPFAM" id="SSF53448">
    <property type="entry name" value="Nucleotide-diphospho-sugar transferases"/>
    <property type="match status" value="1"/>
</dbReference>
<dbReference type="Proteomes" id="UP001501578">
    <property type="component" value="Unassembled WGS sequence"/>
</dbReference>
<organism evidence="2 3">
    <name type="scientific">Nonomuraea longicatena</name>
    <dbReference type="NCBI Taxonomy" id="83682"/>
    <lineage>
        <taxon>Bacteria</taxon>
        <taxon>Bacillati</taxon>
        <taxon>Actinomycetota</taxon>
        <taxon>Actinomycetes</taxon>
        <taxon>Streptosporangiales</taxon>
        <taxon>Streptosporangiaceae</taxon>
        <taxon>Nonomuraea</taxon>
    </lineage>
</organism>